<evidence type="ECO:0000256" key="1">
    <source>
        <dbReference type="SAM" id="Phobius"/>
    </source>
</evidence>
<feature type="transmembrane region" description="Helical" evidence="1">
    <location>
        <begin position="40"/>
        <end position="60"/>
    </location>
</feature>
<protein>
    <submittedName>
        <fullName evidence="2">Membrane protein</fullName>
    </submittedName>
</protein>
<proteinExistence type="predicted"/>
<keyword evidence="1" id="KW-1133">Transmembrane helix</keyword>
<keyword evidence="1" id="KW-0472">Membrane</keyword>
<dbReference type="Proteomes" id="UP001154400">
    <property type="component" value="Chromosome"/>
</dbReference>
<gene>
    <name evidence="2" type="ordered locus">REQ_39310</name>
</gene>
<dbReference type="EMBL" id="FN563149">
    <property type="protein sequence ID" value="CBH49916.1"/>
    <property type="molecule type" value="Genomic_DNA"/>
</dbReference>
<sequence length="161" mass="17114">MPRVVWDPGARRGCGHAKLAGMSDEHAPVDDPSRTTAKPFILAVSIVAILMIGIVVSALLRPADESRSDADRLNASATDFVRASNNDDAEALDRMVCDGFAEDRSPIAGREGEVVVEALDNAVVDGDSATADVRISAKDDKGATTSTWTFVLGDDRWLVCD</sequence>
<evidence type="ECO:0000313" key="3">
    <source>
        <dbReference type="Proteomes" id="UP000006892"/>
    </source>
</evidence>
<evidence type="ECO:0000313" key="2">
    <source>
        <dbReference type="EMBL" id="CBH49916.1"/>
    </source>
</evidence>
<organism evidence="2">
    <name type="scientific">Rhodococcus hoagii (strain 103S)</name>
    <name type="common">Rhodococcus equi</name>
    <dbReference type="NCBI Taxonomy" id="685727"/>
    <lineage>
        <taxon>Bacteria</taxon>
        <taxon>Bacillati</taxon>
        <taxon>Actinomycetota</taxon>
        <taxon>Actinomycetes</taxon>
        <taxon>Mycobacteriales</taxon>
        <taxon>Nocardiaceae</taxon>
        <taxon>Prescottella</taxon>
    </lineage>
</organism>
<name>A0A3S5YBI1_RHOH1</name>
<keyword evidence="1" id="KW-0812">Transmembrane</keyword>
<dbReference type="AlphaFoldDB" id="A0A3S5YBI1"/>
<accession>A0A3S5YBI1</accession>
<dbReference type="KEGG" id="req:REQ_39310"/>
<reference evidence="2" key="1">
    <citation type="journal article" date="2010" name="PLoS Genet.">
        <title>The genome of a pathogenic rhodococcus: cooptive virulence underpinned by key gene acquisitions.</title>
        <authorList>
            <person name="Letek M."/>
            <person name="Gonzalez P."/>
            <person name="Macarthur I."/>
            <person name="Rodriguez H."/>
            <person name="Freeman T.C."/>
            <person name="Valero-Rello A."/>
            <person name="Blanco M."/>
            <person name="Buckley T."/>
            <person name="Cherevach I."/>
            <person name="Fahey R."/>
            <person name="Hapeshi A."/>
            <person name="Holdstock J."/>
            <person name="Leadon D."/>
            <person name="Navas J."/>
            <person name="Ocampo A."/>
            <person name="Quail M.A."/>
            <person name="Sanders M."/>
            <person name="Scortti M.M."/>
            <person name="Prescott J.F."/>
            <person name="Fogarty U."/>
            <person name="Meijer W.G."/>
            <person name="Parkhill J."/>
            <person name="Bentley S.D."/>
            <person name="Vazquez-Boland J.A."/>
        </authorList>
    </citation>
    <scope>NUCLEOTIDE SEQUENCE [LARGE SCALE GENOMIC DNA]</scope>
    <source>
        <strain evidence="2 3">103S</strain>
    </source>
</reference>